<evidence type="ECO:0000256" key="6">
    <source>
        <dbReference type="ARBA" id="ARBA00022989"/>
    </source>
</evidence>
<evidence type="ECO:0000256" key="3">
    <source>
        <dbReference type="ARBA" id="ARBA00022692"/>
    </source>
</evidence>
<dbReference type="EMBL" id="JANBUW010000007">
    <property type="protein sequence ID" value="KAJ2851969.1"/>
    <property type="molecule type" value="Genomic_DNA"/>
</dbReference>
<comment type="caution">
    <text evidence="10">The sequence shown here is derived from an EMBL/GenBank/DDBJ whole genome shotgun (WGS) entry which is preliminary data.</text>
</comment>
<comment type="subcellular location">
    <subcellularLocation>
        <location evidence="1">Mitochondrion outer membrane</location>
        <topology evidence="1">Single-pass membrane protein</topology>
    </subcellularLocation>
</comment>
<name>A0A9W8IAF2_9FUNG</name>
<dbReference type="AlphaFoldDB" id="A0A9W8IAF2"/>
<evidence type="ECO:0000256" key="5">
    <source>
        <dbReference type="ARBA" id="ARBA00022927"/>
    </source>
</evidence>
<keyword evidence="5" id="KW-0653">Protein transport</keyword>
<dbReference type="OrthoDB" id="74813at2759"/>
<protein>
    <submittedName>
        <fullName evidence="10">Uncharacterized protein</fullName>
    </submittedName>
</protein>
<evidence type="ECO:0000313" key="10">
    <source>
        <dbReference type="EMBL" id="KAJ2851969.1"/>
    </source>
</evidence>
<keyword evidence="3" id="KW-0812">Transmembrane</keyword>
<dbReference type="InterPro" id="IPR019603">
    <property type="entry name" value="Tom5"/>
</dbReference>
<dbReference type="GO" id="GO:0005741">
    <property type="term" value="C:mitochondrial outer membrane"/>
    <property type="evidence" value="ECO:0007669"/>
    <property type="project" value="UniProtKB-SubCell"/>
</dbReference>
<comment type="similarity">
    <text evidence="9">Belongs to the Tom5 family.</text>
</comment>
<keyword evidence="8" id="KW-0472">Membrane</keyword>
<keyword evidence="2" id="KW-0813">Transport</keyword>
<keyword evidence="6" id="KW-1133">Transmembrane helix</keyword>
<keyword evidence="11" id="KW-1185">Reference proteome</keyword>
<gene>
    <name evidence="10" type="ORF">IWW36_000742</name>
</gene>
<sequence>MFMPGPPEITPEQQAAMRRDVAKGVLSFVSVIATIRVVPWAIEHMEKLLA</sequence>
<proteinExistence type="inferred from homology"/>
<accession>A0A9W8IAF2</accession>
<organism evidence="10 11">
    <name type="scientific">Coemansia brasiliensis</name>
    <dbReference type="NCBI Taxonomy" id="2650707"/>
    <lineage>
        <taxon>Eukaryota</taxon>
        <taxon>Fungi</taxon>
        <taxon>Fungi incertae sedis</taxon>
        <taxon>Zoopagomycota</taxon>
        <taxon>Kickxellomycotina</taxon>
        <taxon>Kickxellomycetes</taxon>
        <taxon>Kickxellales</taxon>
        <taxon>Kickxellaceae</taxon>
        <taxon>Coemansia</taxon>
    </lineage>
</organism>
<keyword evidence="4" id="KW-1000">Mitochondrion outer membrane</keyword>
<dbReference type="Pfam" id="PF10642">
    <property type="entry name" value="Tom5"/>
    <property type="match status" value="1"/>
</dbReference>
<keyword evidence="7" id="KW-0496">Mitochondrion</keyword>
<dbReference type="GO" id="GO:0015031">
    <property type="term" value="P:protein transport"/>
    <property type="evidence" value="ECO:0007669"/>
    <property type="project" value="UniProtKB-KW"/>
</dbReference>
<evidence type="ECO:0000256" key="8">
    <source>
        <dbReference type="ARBA" id="ARBA00023136"/>
    </source>
</evidence>
<evidence type="ECO:0000256" key="4">
    <source>
        <dbReference type="ARBA" id="ARBA00022787"/>
    </source>
</evidence>
<evidence type="ECO:0000256" key="9">
    <source>
        <dbReference type="ARBA" id="ARBA00025716"/>
    </source>
</evidence>
<dbReference type="Proteomes" id="UP001139887">
    <property type="component" value="Unassembled WGS sequence"/>
</dbReference>
<evidence type="ECO:0000256" key="7">
    <source>
        <dbReference type="ARBA" id="ARBA00023128"/>
    </source>
</evidence>
<dbReference type="GO" id="GO:0006626">
    <property type="term" value="P:protein targeting to mitochondrion"/>
    <property type="evidence" value="ECO:0007669"/>
    <property type="project" value="UniProtKB-ARBA"/>
</dbReference>
<evidence type="ECO:0000313" key="11">
    <source>
        <dbReference type="Proteomes" id="UP001139887"/>
    </source>
</evidence>
<evidence type="ECO:0000256" key="1">
    <source>
        <dbReference type="ARBA" id="ARBA00004572"/>
    </source>
</evidence>
<evidence type="ECO:0000256" key="2">
    <source>
        <dbReference type="ARBA" id="ARBA00022448"/>
    </source>
</evidence>
<reference evidence="10" key="1">
    <citation type="submission" date="2022-07" db="EMBL/GenBank/DDBJ databases">
        <title>Phylogenomic reconstructions and comparative analyses of Kickxellomycotina fungi.</title>
        <authorList>
            <person name="Reynolds N.K."/>
            <person name="Stajich J.E."/>
            <person name="Barry K."/>
            <person name="Grigoriev I.V."/>
            <person name="Crous P."/>
            <person name="Smith M.E."/>
        </authorList>
    </citation>
    <scope>NUCLEOTIDE SEQUENCE</scope>
    <source>
        <strain evidence="10">NRRL 1566</strain>
    </source>
</reference>